<evidence type="ECO:0000256" key="1">
    <source>
        <dbReference type="SAM" id="MobiDB-lite"/>
    </source>
</evidence>
<dbReference type="SUPFAM" id="SSF140453">
    <property type="entry name" value="EsxAB dimer-like"/>
    <property type="match status" value="1"/>
</dbReference>
<feature type="region of interest" description="Disordered" evidence="1">
    <location>
        <begin position="75"/>
        <end position="111"/>
    </location>
</feature>
<feature type="non-terminal residue" evidence="2">
    <location>
        <position position="111"/>
    </location>
</feature>
<feature type="compositionally biased region" description="Polar residues" evidence="1">
    <location>
        <begin position="75"/>
        <end position="99"/>
    </location>
</feature>
<evidence type="ECO:0000313" key="2">
    <source>
        <dbReference type="EMBL" id="KGF20607.1"/>
    </source>
</evidence>
<dbReference type="EMBL" id="JRNH01000013">
    <property type="protein sequence ID" value="KGF20607.1"/>
    <property type="molecule type" value="Genomic_DNA"/>
</dbReference>
<dbReference type="RefSeq" id="WP_084590386.1">
    <property type="nucleotide sequence ID" value="NZ_JRNH01000013.1"/>
</dbReference>
<name>A0A095ZPV8_9MICC</name>
<evidence type="ECO:0000313" key="3">
    <source>
        <dbReference type="Proteomes" id="UP000053528"/>
    </source>
</evidence>
<reference evidence="2 3" key="1">
    <citation type="submission" date="2014-07" db="EMBL/GenBank/DDBJ databases">
        <authorList>
            <person name="McCorrison J."/>
            <person name="Sanka R."/>
            <person name="Torralba M."/>
            <person name="Gillis M."/>
            <person name="Haft D.H."/>
            <person name="Methe B."/>
            <person name="Sutton G."/>
            <person name="Nelson K.E."/>
        </authorList>
    </citation>
    <scope>NUCLEOTIDE SEQUENCE [LARGE SCALE GENOMIC DNA]</scope>
    <source>
        <strain evidence="2 3">DNF00011</strain>
    </source>
</reference>
<organism evidence="2 3">
    <name type="scientific">Pseudoglutamicibacter albus DNF00011</name>
    <dbReference type="NCBI Taxonomy" id="1401063"/>
    <lineage>
        <taxon>Bacteria</taxon>
        <taxon>Bacillati</taxon>
        <taxon>Actinomycetota</taxon>
        <taxon>Actinomycetes</taxon>
        <taxon>Micrococcales</taxon>
        <taxon>Micrococcaceae</taxon>
        <taxon>Pseudoglutamicibacter</taxon>
    </lineage>
</organism>
<accession>A0A095ZPV8</accession>
<evidence type="ECO:0008006" key="4">
    <source>
        <dbReference type="Google" id="ProtNLM"/>
    </source>
</evidence>
<dbReference type="Proteomes" id="UP000053528">
    <property type="component" value="Unassembled WGS sequence"/>
</dbReference>
<protein>
    <recommendedName>
        <fullName evidence="4">WXG100 family type VII secretion target</fullName>
    </recommendedName>
</protein>
<dbReference type="InterPro" id="IPR036689">
    <property type="entry name" value="ESAT-6-like_sf"/>
</dbReference>
<dbReference type="Gene3D" id="1.10.287.1060">
    <property type="entry name" value="ESAT-6-like"/>
    <property type="match status" value="1"/>
</dbReference>
<sequence length="111" mass="11844">MKFDMGSQTLATLNQKTSGSNDDLGGLVRQLVAAVAPLEGKFNGQGRVRFDQFKARADEIAADLNSSLARIAQGQSEMNVATQTGDQQTADNSTRNESAANFDGARFSSTR</sequence>
<gene>
    <name evidence="2" type="ORF">HMPREF2128_04985</name>
</gene>
<dbReference type="AlphaFoldDB" id="A0A095ZPV8"/>
<comment type="caution">
    <text evidence="2">The sequence shown here is derived from an EMBL/GenBank/DDBJ whole genome shotgun (WGS) entry which is preliminary data.</text>
</comment>
<proteinExistence type="predicted"/>